<dbReference type="SUPFAM" id="SSF57701">
    <property type="entry name" value="Zn2/Cys6 DNA-binding domain"/>
    <property type="match status" value="1"/>
</dbReference>
<dbReference type="PROSITE" id="PS00463">
    <property type="entry name" value="ZN2_CY6_FUNGAL_1"/>
    <property type="match status" value="1"/>
</dbReference>
<dbReference type="InterPro" id="IPR007219">
    <property type="entry name" value="XnlR_reg_dom"/>
</dbReference>
<reference evidence="8 9" key="1">
    <citation type="journal article" date="2017" name="Biotechnol. Biofuels">
        <title>Differential beta-glucosidase expression as a function of carbon source availability in Talaromyces amestolkiae: a genomic and proteomic approach.</title>
        <authorList>
            <person name="de Eugenio L.I."/>
            <person name="Mendez-Liter J.A."/>
            <person name="Nieto-Dominguez M."/>
            <person name="Alonso L."/>
            <person name="Gil-Munoz J."/>
            <person name="Barriuso J."/>
            <person name="Prieto A."/>
            <person name="Martinez M.J."/>
        </authorList>
    </citation>
    <scope>NUCLEOTIDE SEQUENCE [LARGE SCALE GENOMIC DNA]</scope>
    <source>
        <strain evidence="8 9">CIB</strain>
    </source>
</reference>
<evidence type="ECO:0000256" key="5">
    <source>
        <dbReference type="ARBA" id="ARBA00023242"/>
    </source>
</evidence>
<evidence type="ECO:0000313" key="8">
    <source>
        <dbReference type="EMBL" id="RAO67802.1"/>
    </source>
</evidence>
<keyword evidence="3" id="KW-0238">DNA-binding</keyword>
<evidence type="ECO:0000256" key="6">
    <source>
        <dbReference type="SAM" id="MobiDB-lite"/>
    </source>
</evidence>
<dbReference type="Pfam" id="PF00172">
    <property type="entry name" value="Zn_clus"/>
    <property type="match status" value="1"/>
</dbReference>
<dbReference type="GeneID" id="63793030"/>
<keyword evidence="1" id="KW-0479">Metal-binding</keyword>
<dbReference type="CDD" id="cd12148">
    <property type="entry name" value="fungal_TF_MHR"/>
    <property type="match status" value="1"/>
</dbReference>
<organism evidence="8 9">
    <name type="scientific">Talaromyces amestolkiae</name>
    <dbReference type="NCBI Taxonomy" id="1196081"/>
    <lineage>
        <taxon>Eukaryota</taxon>
        <taxon>Fungi</taxon>
        <taxon>Dikarya</taxon>
        <taxon>Ascomycota</taxon>
        <taxon>Pezizomycotina</taxon>
        <taxon>Eurotiomycetes</taxon>
        <taxon>Eurotiomycetidae</taxon>
        <taxon>Eurotiales</taxon>
        <taxon>Trichocomaceae</taxon>
        <taxon>Talaromyces</taxon>
        <taxon>Talaromyces sect. Talaromyces</taxon>
    </lineage>
</organism>
<dbReference type="STRING" id="1196081.A0A364KW60"/>
<keyword evidence="4" id="KW-0804">Transcription</keyword>
<accession>A0A364KW60</accession>
<dbReference type="Proteomes" id="UP000249363">
    <property type="component" value="Unassembled WGS sequence"/>
</dbReference>
<dbReference type="CDD" id="cd00067">
    <property type="entry name" value="GAL4"/>
    <property type="match status" value="1"/>
</dbReference>
<name>A0A364KW60_TALAM</name>
<dbReference type="InterPro" id="IPR001138">
    <property type="entry name" value="Zn2Cys6_DnaBD"/>
</dbReference>
<dbReference type="Pfam" id="PF04082">
    <property type="entry name" value="Fungal_trans"/>
    <property type="match status" value="1"/>
</dbReference>
<feature type="region of interest" description="Disordered" evidence="6">
    <location>
        <begin position="57"/>
        <end position="97"/>
    </location>
</feature>
<dbReference type="EMBL" id="MIKG01000006">
    <property type="protein sequence ID" value="RAO67802.1"/>
    <property type="molecule type" value="Genomic_DNA"/>
</dbReference>
<keyword evidence="2" id="KW-0805">Transcription regulation</keyword>
<dbReference type="PANTHER" id="PTHR46910">
    <property type="entry name" value="TRANSCRIPTION FACTOR PDR1"/>
    <property type="match status" value="1"/>
</dbReference>
<evidence type="ECO:0000313" key="9">
    <source>
        <dbReference type="Proteomes" id="UP000249363"/>
    </source>
</evidence>
<dbReference type="OrthoDB" id="4223122at2759"/>
<evidence type="ECO:0000259" key="7">
    <source>
        <dbReference type="PROSITE" id="PS50048"/>
    </source>
</evidence>
<dbReference type="InterPro" id="IPR036864">
    <property type="entry name" value="Zn2-C6_fun-type_DNA-bd_sf"/>
</dbReference>
<dbReference type="RefSeq" id="XP_040732318.1">
    <property type="nucleotide sequence ID" value="XM_040876112.1"/>
</dbReference>
<keyword evidence="5" id="KW-0539">Nucleus</keyword>
<evidence type="ECO:0000256" key="2">
    <source>
        <dbReference type="ARBA" id="ARBA00023015"/>
    </source>
</evidence>
<dbReference type="InterPro" id="IPR050987">
    <property type="entry name" value="AtrR-like"/>
</dbReference>
<dbReference type="PROSITE" id="PS50048">
    <property type="entry name" value="ZN2_CY6_FUNGAL_2"/>
    <property type="match status" value="1"/>
</dbReference>
<dbReference type="SMART" id="SM00906">
    <property type="entry name" value="Fungal_trans"/>
    <property type="match status" value="1"/>
</dbReference>
<dbReference type="GO" id="GO:0006351">
    <property type="term" value="P:DNA-templated transcription"/>
    <property type="evidence" value="ECO:0007669"/>
    <property type="project" value="InterPro"/>
</dbReference>
<keyword evidence="9" id="KW-1185">Reference proteome</keyword>
<evidence type="ECO:0000256" key="3">
    <source>
        <dbReference type="ARBA" id="ARBA00023125"/>
    </source>
</evidence>
<evidence type="ECO:0000256" key="4">
    <source>
        <dbReference type="ARBA" id="ARBA00023163"/>
    </source>
</evidence>
<dbReference type="GO" id="GO:0000981">
    <property type="term" value="F:DNA-binding transcription factor activity, RNA polymerase II-specific"/>
    <property type="evidence" value="ECO:0007669"/>
    <property type="project" value="InterPro"/>
</dbReference>
<dbReference type="PANTHER" id="PTHR46910:SF33">
    <property type="entry name" value="ZN(II)2CYS6 TRANSCRIPTION FACTOR (EUROFUNG)"/>
    <property type="match status" value="1"/>
</dbReference>
<dbReference type="Gene3D" id="4.10.240.10">
    <property type="entry name" value="Zn(2)-C6 fungal-type DNA-binding domain"/>
    <property type="match status" value="1"/>
</dbReference>
<comment type="caution">
    <text evidence="8">The sequence shown here is derived from an EMBL/GenBank/DDBJ whole genome shotgun (WGS) entry which is preliminary data.</text>
</comment>
<gene>
    <name evidence="8" type="ORF">BHQ10_003814</name>
</gene>
<proteinExistence type="predicted"/>
<dbReference type="GO" id="GO:0008270">
    <property type="term" value="F:zinc ion binding"/>
    <property type="evidence" value="ECO:0007669"/>
    <property type="project" value="InterPro"/>
</dbReference>
<sequence>MEDFPEGQSPKRKRLSYACNYCRLKKTRCDEQQPSCQNCTRAGVECITTDKRRAGAIVSSRRRTSALPEASPTLPNSIRSSEPEPEPEPESEPIPVSSYVPTSYDQNLLPAAPPSWKRRWVKTERLPMMPRFLGSSMFGAMTGWLELAFYRLKAPQDFDIPRRISHYSKSWLPVGVPNLPPAEEAQEYCRLYRTTLHPLFPVLSNKTFEDVSELLCPSVDTLNTPKEKDHTPLQALSYLILTVGLKTLDDSAHSREELAFSYISYCNTLLGRLVACRCLMSVQAILLFAIIIRSCDQIAWAWDVLTMGVSMAQSLGINESGYGMNDEDQAASEDEDEKRQTWWCMYVFEKILALECGHVSTIWDGELSAVSLTLTRSDSQPSDQETYRLAAVSLANVLHELQERSARTWHREEWLPQTVEEAIREKITTGGDLGLLLQGWRDSLPSELLPGYSSVAMQQQSSFLIFYYYYAIMLSKRSTLVIDRQELQDKVDQHGRRKPWHSLLSNTVALTVEAAREMIKLFASLVGNGHPDFLTTLTSPLVATYALAVHVCREPNSLMSRSDYELMKVGMELTIRHYQGHSTIEEIILFMQSLERYTLQRLSRARDIYSSAGGQSFVSPSAMLPSVAMHEPAPDMSRLDPLSVTASSVPQEEWNSASLDWLGWDWNDLSHLFLRGE</sequence>
<feature type="domain" description="Zn(2)-C6 fungal-type" evidence="7">
    <location>
        <begin position="18"/>
        <end position="48"/>
    </location>
</feature>
<dbReference type="AlphaFoldDB" id="A0A364KW60"/>
<protein>
    <recommendedName>
        <fullName evidence="7">Zn(2)-C6 fungal-type domain-containing protein</fullName>
    </recommendedName>
</protein>
<evidence type="ECO:0000256" key="1">
    <source>
        <dbReference type="ARBA" id="ARBA00022723"/>
    </source>
</evidence>
<dbReference type="GO" id="GO:0003677">
    <property type="term" value="F:DNA binding"/>
    <property type="evidence" value="ECO:0007669"/>
    <property type="project" value="UniProtKB-KW"/>
</dbReference>
<dbReference type="SMART" id="SM00066">
    <property type="entry name" value="GAL4"/>
    <property type="match status" value="1"/>
</dbReference>